<evidence type="ECO:0000313" key="8">
    <source>
        <dbReference type="EMBL" id="EAR86254.2"/>
    </source>
</evidence>
<dbReference type="Pfam" id="PF00069">
    <property type="entry name" value="Pkinase"/>
    <property type="match status" value="1"/>
</dbReference>
<dbReference type="HOGENOM" id="CLU_398237_0_0_1"/>
<dbReference type="EMBL" id="GG662720">
    <property type="protein sequence ID" value="EAR86254.2"/>
    <property type="molecule type" value="Genomic_DNA"/>
</dbReference>
<feature type="region of interest" description="Disordered" evidence="6">
    <location>
        <begin position="1"/>
        <end position="46"/>
    </location>
</feature>
<accession>Q22MG9</accession>
<feature type="binding site" evidence="4">
    <location>
        <position position="439"/>
    </location>
    <ligand>
        <name>ATP</name>
        <dbReference type="ChEBI" id="CHEBI:30616"/>
    </ligand>
</feature>
<dbReference type="InterPro" id="IPR011009">
    <property type="entry name" value="Kinase-like_dom_sf"/>
</dbReference>
<evidence type="ECO:0000256" key="4">
    <source>
        <dbReference type="PROSITE-ProRule" id="PRU10141"/>
    </source>
</evidence>
<feature type="compositionally biased region" description="Basic and acidic residues" evidence="6">
    <location>
        <begin position="1"/>
        <end position="11"/>
    </location>
</feature>
<organism evidence="8 9">
    <name type="scientific">Tetrahymena thermophila (strain SB210)</name>
    <dbReference type="NCBI Taxonomy" id="312017"/>
    <lineage>
        <taxon>Eukaryota</taxon>
        <taxon>Sar</taxon>
        <taxon>Alveolata</taxon>
        <taxon>Ciliophora</taxon>
        <taxon>Intramacronucleata</taxon>
        <taxon>Oligohymenophorea</taxon>
        <taxon>Hymenostomatida</taxon>
        <taxon>Tetrahymenina</taxon>
        <taxon>Tetrahymenidae</taxon>
        <taxon>Tetrahymena</taxon>
    </lineage>
</organism>
<dbReference type="STRING" id="312017.Q22MG9"/>
<dbReference type="FunFam" id="3.30.200.20:FF:000042">
    <property type="entry name" value="Aurora kinase A"/>
    <property type="match status" value="1"/>
</dbReference>
<keyword evidence="8" id="KW-0808">Transferase</keyword>
<dbReference type="GO" id="GO:0035556">
    <property type="term" value="P:intracellular signal transduction"/>
    <property type="evidence" value="ECO:0007669"/>
    <property type="project" value="TreeGrafter"/>
</dbReference>
<evidence type="ECO:0000256" key="3">
    <source>
        <dbReference type="ARBA" id="ARBA00022840"/>
    </source>
</evidence>
<evidence type="ECO:0000256" key="6">
    <source>
        <dbReference type="SAM" id="MobiDB-lite"/>
    </source>
</evidence>
<dbReference type="InterPro" id="IPR000719">
    <property type="entry name" value="Prot_kinase_dom"/>
</dbReference>
<reference evidence="9" key="1">
    <citation type="journal article" date="2006" name="PLoS Biol.">
        <title>Macronuclear genome sequence of the ciliate Tetrahymena thermophila, a model eukaryote.</title>
        <authorList>
            <person name="Eisen J.A."/>
            <person name="Coyne R.S."/>
            <person name="Wu M."/>
            <person name="Wu D."/>
            <person name="Thiagarajan M."/>
            <person name="Wortman J.R."/>
            <person name="Badger J.H."/>
            <person name="Ren Q."/>
            <person name="Amedeo P."/>
            <person name="Jones K.M."/>
            <person name="Tallon L.J."/>
            <person name="Delcher A.L."/>
            <person name="Salzberg S.L."/>
            <person name="Silva J.C."/>
            <person name="Haas B.J."/>
            <person name="Majoros W.H."/>
            <person name="Farzad M."/>
            <person name="Carlton J.M."/>
            <person name="Smith R.K. Jr."/>
            <person name="Garg J."/>
            <person name="Pearlman R.E."/>
            <person name="Karrer K.M."/>
            <person name="Sun L."/>
            <person name="Manning G."/>
            <person name="Elde N.C."/>
            <person name="Turkewitz A.P."/>
            <person name="Asai D.J."/>
            <person name="Wilkes D.E."/>
            <person name="Wang Y."/>
            <person name="Cai H."/>
            <person name="Collins K."/>
            <person name="Stewart B.A."/>
            <person name="Lee S.R."/>
            <person name="Wilamowska K."/>
            <person name="Weinberg Z."/>
            <person name="Ruzzo W.L."/>
            <person name="Wloga D."/>
            <person name="Gaertig J."/>
            <person name="Frankel J."/>
            <person name="Tsao C.-C."/>
            <person name="Gorovsky M.A."/>
            <person name="Keeling P.J."/>
            <person name="Waller R.F."/>
            <person name="Patron N.J."/>
            <person name="Cherry J.M."/>
            <person name="Stover N.A."/>
            <person name="Krieger C.J."/>
            <person name="del Toro C."/>
            <person name="Ryder H.F."/>
            <person name="Williamson S.C."/>
            <person name="Barbeau R.A."/>
            <person name="Hamilton E.P."/>
            <person name="Orias E."/>
        </authorList>
    </citation>
    <scope>NUCLEOTIDE SEQUENCE [LARGE SCALE GENOMIC DNA]</scope>
    <source>
        <strain evidence="9">SB210</strain>
    </source>
</reference>
<dbReference type="GeneID" id="7847250"/>
<keyword evidence="8" id="KW-0418">Kinase</keyword>
<dbReference type="RefSeq" id="XP_977051.2">
    <property type="nucleotide sequence ID" value="XM_971958.2"/>
</dbReference>
<dbReference type="GO" id="GO:0004674">
    <property type="term" value="F:protein serine/threonine kinase activity"/>
    <property type="evidence" value="ECO:0007669"/>
    <property type="project" value="TreeGrafter"/>
</dbReference>
<dbReference type="PROSITE" id="PS00108">
    <property type="entry name" value="PROTEIN_KINASE_ST"/>
    <property type="match status" value="1"/>
</dbReference>
<evidence type="ECO:0000256" key="5">
    <source>
        <dbReference type="SAM" id="Coils"/>
    </source>
</evidence>
<keyword evidence="9" id="KW-1185">Reference proteome</keyword>
<dbReference type="GO" id="GO:0005737">
    <property type="term" value="C:cytoplasm"/>
    <property type="evidence" value="ECO:0007669"/>
    <property type="project" value="TreeGrafter"/>
</dbReference>
<dbReference type="InterPro" id="IPR017441">
    <property type="entry name" value="Protein_kinase_ATP_BS"/>
</dbReference>
<evidence type="ECO:0000256" key="2">
    <source>
        <dbReference type="ARBA" id="ARBA00022741"/>
    </source>
</evidence>
<dbReference type="InterPro" id="IPR008271">
    <property type="entry name" value="Ser/Thr_kinase_AS"/>
</dbReference>
<feature type="coiled-coil region" evidence="5">
    <location>
        <begin position="196"/>
        <end position="223"/>
    </location>
</feature>
<dbReference type="GO" id="GO:0005524">
    <property type="term" value="F:ATP binding"/>
    <property type="evidence" value="ECO:0007669"/>
    <property type="project" value="UniProtKB-UniRule"/>
</dbReference>
<name>Q22MG9_TETTS</name>
<dbReference type="PANTHER" id="PTHR24346:SF30">
    <property type="entry name" value="MATERNAL EMBRYONIC LEUCINE ZIPPER KINASE"/>
    <property type="match status" value="1"/>
</dbReference>
<evidence type="ECO:0000313" key="9">
    <source>
        <dbReference type="Proteomes" id="UP000009168"/>
    </source>
</evidence>
<dbReference type="InParanoid" id="Q22MG9"/>
<evidence type="ECO:0000256" key="1">
    <source>
        <dbReference type="ARBA" id="ARBA00011245"/>
    </source>
</evidence>
<comment type="subunit">
    <text evidence="1">Monomer.</text>
</comment>
<dbReference type="SMART" id="SM00220">
    <property type="entry name" value="S_TKc"/>
    <property type="match status" value="1"/>
</dbReference>
<gene>
    <name evidence="8" type="ORF">TTHERM_00035510</name>
</gene>
<dbReference type="AlphaFoldDB" id="Q22MG9"/>
<dbReference type="FunFam" id="1.10.510.10:FF:000571">
    <property type="entry name" value="Maternal embryonic leucine zipper kinase"/>
    <property type="match status" value="1"/>
</dbReference>
<dbReference type="eggNOG" id="KOG0611">
    <property type="taxonomic scope" value="Eukaryota"/>
</dbReference>
<proteinExistence type="predicted"/>
<dbReference type="PROSITE" id="PS00107">
    <property type="entry name" value="PROTEIN_KINASE_ATP"/>
    <property type="match status" value="1"/>
</dbReference>
<dbReference type="Proteomes" id="UP000009168">
    <property type="component" value="Unassembled WGS sequence"/>
</dbReference>
<dbReference type="Gene3D" id="1.10.510.10">
    <property type="entry name" value="Transferase(Phosphotransferase) domain 1"/>
    <property type="match status" value="1"/>
</dbReference>
<dbReference type="PANTHER" id="PTHR24346">
    <property type="entry name" value="MAP/MICROTUBULE AFFINITY-REGULATING KINASE"/>
    <property type="match status" value="1"/>
</dbReference>
<keyword evidence="3 4" id="KW-0067">ATP-binding</keyword>
<dbReference type="PROSITE" id="PS50011">
    <property type="entry name" value="PROTEIN_KINASE_DOM"/>
    <property type="match status" value="1"/>
</dbReference>
<dbReference type="CDD" id="cd14003">
    <property type="entry name" value="STKc_AMPK-like"/>
    <property type="match status" value="1"/>
</dbReference>
<dbReference type="OrthoDB" id="449424at2759"/>
<evidence type="ECO:0000259" key="7">
    <source>
        <dbReference type="PROSITE" id="PS50011"/>
    </source>
</evidence>
<dbReference type="KEGG" id="tet:TTHERM_00035510"/>
<keyword evidence="5" id="KW-0175">Coiled coil</keyword>
<keyword evidence="2 4" id="KW-0547">Nucleotide-binding</keyword>
<dbReference type="SUPFAM" id="SSF56112">
    <property type="entry name" value="Protein kinase-like (PK-like)"/>
    <property type="match status" value="1"/>
</dbReference>
<feature type="domain" description="Protein kinase" evidence="7">
    <location>
        <begin position="410"/>
        <end position="664"/>
    </location>
</feature>
<sequence>MSSSEKQKEYVVQKSIDSLNTDRRESDQSAKQTGLPEILKRPKERKYGQDVLIEQQQKLRSSYNGRLLTQSEKLNIQSSNPNFSEKQDDNLYSQLNISQGYVVQSCQQEKNRDSISLANDDVSLLKRGNQSSATFLKQEQDFENESLLTRTNDKSSKAQKSYTSFAQQVKGGAYSLNRNNNSSYGQRKLGYSSNQIQKLDENIRMLEQNLQQLKKSQVKTQQNKKLSSSPYKARPITASAEKKINEEKIEAYNRLYNIDENLQDQDHLIVNFNANYYNKKKPARLGINNLDKKAQISPQVIQEAIKYEEKLIQNKKQQEAKKFSGSGQNNLRIRKLETTKMIKETPLSNSKRINTIEESNQNVPFSTTAAKSTKPELSEKRDFSDTQNFSLQDVTANNQSTKSKNELDNYKLGPLIGKGSYATVRLATDLATNEQVAIKFYEKFKLFDPQKKKNVQREISILKKISHPHCIGMQKTFENSKNICVVMEYVGKDSLYTYLKSFEGRKLPEEEAKRIFKQIIKGVSYLHTNNIIHRDMKLENLLMDDTKNIKIIDFGFSIMIPPDKKLNIFCGTPSYMAPEIVSKKEYYGPPVDIWACGILLYVMLVGTFPFKAADDKTLYFKIRNGNYDLPPHVSVGARQILKKILNVNYHERATAEEILMDTWVSPMNIVRKIDELRAQIKQKQNVNSINDEEEVNQNKEH</sequence>
<protein>
    <submittedName>
        <fullName evidence="8">Serine/Threonine kinase domain protein</fullName>
    </submittedName>
</protein>